<dbReference type="GO" id="GO:0005524">
    <property type="term" value="F:ATP binding"/>
    <property type="evidence" value="ECO:0007669"/>
    <property type="project" value="UniProtKB-KW"/>
</dbReference>
<dbReference type="Pfam" id="PF00786">
    <property type="entry name" value="PBD"/>
    <property type="match status" value="1"/>
</dbReference>
<keyword evidence="3" id="KW-0808">Transferase</keyword>
<dbReference type="AlphaFoldDB" id="A0A7R9BF52"/>
<dbReference type="Pfam" id="PF00069">
    <property type="entry name" value="Pkinase"/>
    <property type="match status" value="2"/>
</dbReference>
<evidence type="ECO:0000256" key="2">
    <source>
        <dbReference type="ARBA" id="ARBA00022527"/>
    </source>
</evidence>
<dbReference type="Gene3D" id="3.90.810.10">
    <property type="entry name" value="CRIB domain"/>
    <property type="match status" value="1"/>
</dbReference>
<dbReference type="Gene3D" id="1.10.510.10">
    <property type="entry name" value="Transferase(Phosphotransferase) domain 1"/>
    <property type="match status" value="1"/>
</dbReference>
<evidence type="ECO:0000256" key="7">
    <source>
        <dbReference type="SAM" id="MobiDB-lite"/>
    </source>
</evidence>
<feature type="domain" description="Protein kinase" evidence="8">
    <location>
        <begin position="251"/>
        <end position="540"/>
    </location>
</feature>
<dbReference type="PANTHER" id="PTHR45832">
    <property type="entry name" value="SERINE/THREONINE-PROTEIN KINASE SAMKA-RELATED-RELATED"/>
    <property type="match status" value="1"/>
</dbReference>
<dbReference type="SMART" id="SM00220">
    <property type="entry name" value="S_TKc"/>
    <property type="match status" value="1"/>
</dbReference>
<evidence type="ECO:0000256" key="3">
    <source>
        <dbReference type="ARBA" id="ARBA00022679"/>
    </source>
</evidence>
<evidence type="ECO:0000256" key="5">
    <source>
        <dbReference type="ARBA" id="ARBA00022777"/>
    </source>
</evidence>
<organism evidence="10">
    <name type="scientific">Notodromas monacha</name>
    <dbReference type="NCBI Taxonomy" id="399045"/>
    <lineage>
        <taxon>Eukaryota</taxon>
        <taxon>Metazoa</taxon>
        <taxon>Ecdysozoa</taxon>
        <taxon>Arthropoda</taxon>
        <taxon>Crustacea</taxon>
        <taxon>Oligostraca</taxon>
        <taxon>Ostracoda</taxon>
        <taxon>Podocopa</taxon>
        <taxon>Podocopida</taxon>
        <taxon>Cypridocopina</taxon>
        <taxon>Cypridoidea</taxon>
        <taxon>Cyprididae</taxon>
        <taxon>Notodromas</taxon>
    </lineage>
</organism>
<dbReference type="InterPro" id="IPR000719">
    <property type="entry name" value="Prot_kinase_dom"/>
</dbReference>
<protein>
    <recommendedName>
        <fullName evidence="1">non-specific serine/threonine protein kinase</fullName>
        <ecNumber evidence="1">2.7.11.1</ecNumber>
    </recommendedName>
</protein>
<evidence type="ECO:0000259" key="9">
    <source>
        <dbReference type="PROSITE" id="PS50108"/>
    </source>
</evidence>
<name>A0A7R9BF52_9CRUS</name>
<gene>
    <name evidence="10" type="ORF">NMOB1V02_LOCUS1951</name>
</gene>
<evidence type="ECO:0000256" key="6">
    <source>
        <dbReference type="ARBA" id="ARBA00022840"/>
    </source>
</evidence>
<evidence type="ECO:0000313" key="11">
    <source>
        <dbReference type="Proteomes" id="UP000678499"/>
    </source>
</evidence>
<feature type="domain" description="CRIB" evidence="9">
    <location>
        <begin position="26"/>
        <end position="39"/>
    </location>
</feature>
<dbReference type="InterPro" id="IPR036936">
    <property type="entry name" value="CRIB_dom_sf"/>
</dbReference>
<keyword evidence="2" id="KW-0723">Serine/threonine-protein kinase</keyword>
<feature type="region of interest" description="Disordered" evidence="7">
    <location>
        <begin position="118"/>
        <end position="155"/>
    </location>
</feature>
<evidence type="ECO:0000259" key="8">
    <source>
        <dbReference type="PROSITE" id="PS50011"/>
    </source>
</evidence>
<dbReference type="InterPro" id="IPR051931">
    <property type="entry name" value="PAK3-like"/>
</dbReference>
<dbReference type="PROSITE" id="PS50011">
    <property type="entry name" value="PROTEIN_KINASE_DOM"/>
    <property type="match status" value="1"/>
</dbReference>
<keyword evidence="5" id="KW-0418">Kinase</keyword>
<dbReference type="SMART" id="SM00285">
    <property type="entry name" value="PBD"/>
    <property type="match status" value="1"/>
</dbReference>
<evidence type="ECO:0000256" key="4">
    <source>
        <dbReference type="ARBA" id="ARBA00022741"/>
    </source>
</evidence>
<dbReference type="Proteomes" id="UP000678499">
    <property type="component" value="Unassembled WGS sequence"/>
</dbReference>
<dbReference type="PANTHER" id="PTHR45832:SF21">
    <property type="entry name" value="NON-SPECIFIC SERINE_THREONINE PROTEIN KINASE"/>
    <property type="match status" value="1"/>
</dbReference>
<reference evidence="10" key="1">
    <citation type="submission" date="2020-11" db="EMBL/GenBank/DDBJ databases">
        <authorList>
            <person name="Tran Van P."/>
        </authorList>
    </citation>
    <scope>NUCLEOTIDE SEQUENCE</scope>
</reference>
<proteinExistence type="predicted"/>
<keyword evidence="6" id="KW-0067">ATP-binding</keyword>
<dbReference type="InterPro" id="IPR011009">
    <property type="entry name" value="Kinase-like_dom_sf"/>
</dbReference>
<dbReference type="InterPro" id="IPR008271">
    <property type="entry name" value="Ser/Thr_kinase_AS"/>
</dbReference>
<dbReference type="EC" id="2.7.11.1" evidence="1"/>
<dbReference type="InterPro" id="IPR033923">
    <property type="entry name" value="PAK_BD"/>
</dbReference>
<evidence type="ECO:0000256" key="1">
    <source>
        <dbReference type="ARBA" id="ARBA00012513"/>
    </source>
</evidence>
<dbReference type="GO" id="GO:0004674">
    <property type="term" value="F:protein serine/threonine kinase activity"/>
    <property type="evidence" value="ECO:0007669"/>
    <property type="project" value="UniProtKB-KW"/>
</dbReference>
<dbReference type="PROSITE" id="PS50108">
    <property type="entry name" value="CRIB"/>
    <property type="match status" value="1"/>
</dbReference>
<dbReference type="EMBL" id="CAJPEX010000203">
    <property type="protein sequence ID" value="CAG0914248.1"/>
    <property type="molecule type" value="Genomic_DNA"/>
</dbReference>
<dbReference type="OrthoDB" id="1022360at2759"/>
<keyword evidence="11" id="KW-1185">Reference proteome</keyword>
<dbReference type="PROSITE" id="PS00108">
    <property type="entry name" value="PROTEIN_KINASE_ST"/>
    <property type="match status" value="1"/>
</dbReference>
<dbReference type="Gene3D" id="3.30.200.20">
    <property type="entry name" value="Phosphorylase Kinase, domain 1"/>
    <property type="match status" value="1"/>
</dbReference>
<keyword evidence="4" id="KW-0547">Nucleotide-binding</keyword>
<dbReference type="SUPFAM" id="SSF56112">
    <property type="entry name" value="Protein kinase-like (PK-like)"/>
    <property type="match status" value="1"/>
</dbReference>
<accession>A0A7R9BF52</accession>
<dbReference type="InterPro" id="IPR000095">
    <property type="entry name" value="CRIB_dom"/>
</dbReference>
<sequence length="564" mass="63381">MSRFLSKLLKGHQKFPEDERSGPSEISTPTNVSHDIHVVVSVTGELEGLPEPWRRLLEINNISVSDQKENPAIVLQAMKYYCYLEASKKKAEGDIKPLITEDSVQRETEDIRHVNFSELGKPTKTPPISAKDVSDDENTSSEKETGFPLKGTFSEKPIPMTAVTRPVNDSRPDLPPKRVIGQSVRMNNTGGQNGQHPAPVPPTNQDLRITDETILRHKKKPSDLRYSRLSDASIQEELVRVCSPGDPNKRFRKIREAGAGASGTVWIVHDMVNKGRKVAVKEIDMRRQVKKDLILTELKVMKEMQHRNLVNFLDSYFISDHLWVVMELLEGGPLTDVVMETIMTEAQIAIVCHEVLQAVNFLHSRGVIHRDIKSDNVLLGMDGTVKVTDFGFCANIQGDQKRQTVVGTPFWMAPEEWVGVAVRGVPVAARWKLINERKGARMRKVASKEWLLLVVTRKQYGRKIDIWSLGIMGIEMIDGEPPYMNESPLRAMYLIAANGRPVISSWARLSPDFQNFLDLCLCVDVEHRASASDLLTHKFLDKAASPHTLVPLIKAAQIALNKTY</sequence>
<dbReference type="EMBL" id="OA882240">
    <property type="protein sequence ID" value="CAD7274096.1"/>
    <property type="molecule type" value="Genomic_DNA"/>
</dbReference>
<evidence type="ECO:0000313" key="10">
    <source>
        <dbReference type="EMBL" id="CAD7274096.1"/>
    </source>
</evidence>
<dbReference type="CDD" id="cd01093">
    <property type="entry name" value="CRIB_PAK_like"/>
    <property type="match status" value="1"/>
</dbReference>